<sequence>MPWLSWCCTEQTGALLGKVWPYWADWGHAGAVLGRLGLLWAGYAGVVQGLFWADGDCTGDTGTPFPMHPCCALPPTVPVRLVGGRSRCHGRVELLQDGAWGSICASGWDRAASRVLCRELGCGRPRLIPAPCSPPAADGPPVTLQRVQCSGQEPALAHCVLQPRDAPSCPSDRLAAVDCEEPFGLRLSGGPGRCAGRLEVQRNGSWGTVCDDGWSAANAAVVCQELGCREVPADLRGDRPRFGPGTGRIWLDDVRCRGQEGTLQDCAHRAWGYHDCTHDEDVGVVCQDP</sequence>
<organism evidence="11 12">
    <name type="scientific">Cairina moschata</name>
    <name type="common">Muscovy duck</name>
    <dbReference type="NCBI Taxonomy" id="8855"/>
    <lineage>
        <taxon>Eukaryota</taxon>
        <taxon>Metazoa</taxon>
        <taxon>Chordata</taxon>
        <taxon>Craniata</taxon>
        <taxon>Vertebrata</taxon>
        <taxon>Euteleostomi</taxon>
        <taxon>Archelosauria</taxon>
        <taxon>Archosauria</taxon>
        <taxon>Dinosauria</taxon>
        <taxon>Saurischia</taxon>
        <taxon>Theropoda</taxon>
        <taxon>Coelurosauria</taxon>
        <taxon>Aves</taxon>
        <taxon>Neognathae</taxon>
        <taxon>Galloanserae</taxon>
        <taxon>Anseriformes</taxon>
        <taxon>Anatidae</taxon>
        <taxon>Anatinae</taxon>
        <taxon>Cairina</taxon>
    </lineage>
</organism>
<dbReference type="SUPFAM" id="SSF56487">
    <property type="entry name" value="SRCR-like"/>
    <property type="match status" value="2"/>
</dbReference>
<dbReference type="PROSITE" id="PS00420">
    <property type="entry name" value="SRCR_1"/>
    <property type="match status" value="2"/>
</dbReference>
<dbReference type="PANTHER" id="PTHR48071">
    <property type="entry name" value="SRCR DOMAIN-CONTAINING PROTEIN"/>
    <property type="match status" value="1"/>
</dbReference>
<dbReference type="GO" id="GO:0016020">
    <property type="term" value="C:membrane"/>
    <property type="evidence" value="ECO:0007669"/>
    <property type="project" value="InterPro"/>
</dbReference>
<evidence type="ECO:0000256" key="4">
    <source>
        <dbReference type="ARBA" id="ARBA00023170"/>
    </source>
</evidence>
<dbReference type="InterPro" id="IPR036772">
    <property type="entry name" value="SRCR-like_dom_sf"/>
</dbReference>
<comment type="caution">
    <text evidence="9">Lacks conserved residue(s) required for the propagation of feature annotation.</text>
</comment>
<dbReference type="AlphaFoldDB" id="A0A8C3CI95"/>
<dbReference type="PROSITE" id="PS50287">
    <property type="entry name" value="SRCR_2"/>
    <property type="match status" value="2"/>
</dbReference>
<protein>
    <recommendedName>
        <fullName evidence="8">Soluble scavenger receptor cysteine-rich domain-containing protein SSC5D</fullName>
    </recommendedName>
</protein>
<evidence type="ECO:0000256" key="8">
    <source>
        <dbReference type="ARBA" id="ARBA00069168"/>
    </source>
</evidence>
<accession>A0A8C3CI95</accession>
<keyword evidence="2" id="KW-0677">Repeat</keyword>
<evidence type="ECO:0000256" key="5">
    <source>
        <dbReference type="ARBA" id="ARBA00023180"/>
    </source>
</evidence>
<evidence type="ECO:0000256" key="7">
    <source>
        <dbReference type="ARBA" id="ARBA00064153"/>
    </source>
</evidence>
<dbReference type="FunFam" id="3.10.250.10:FF:000007">
    <property type="entry name" value="Soluble scavenger receptor cysteine-rich domain-containing protein SSC5D"/>
    <property type="match status" value="1"/>
</dbReference>
<dbReference type="FunFam" id="3.10.250.10:FF:000004">
    <property type="entry name" value="Scavenger receptor cysteine-rich type 1 protein M130"/>
    <property type="match status" value="1"/>
</dbReference>
<proteinExistence type="predicted"/>
<feature type="domain" description="SRCR" evidence="10">
    <location>
        <begin position="185"/>
        <end position="287"/>
    </location>
</feature>
<dbReference type="InterPro" id="IPR001190">
    <property type="entry name" value="SRCR"/>
</dbReference>
<evidence type="ECO:0000256" key="3">
    <source>
        <dbReference type="ARBA" id="ARBA00023157"/>
    </source>
</evidence>
<dbReference type="Ensembl" id="ENSCMMT00000022983.1">
    <property type="protein sequence ID" value="ENSCMMP00000020972.1"/>
    <property type="gene ID" value="ENSCMMG00000013212.1"/>
</dbReference>
<feature type="domain" description="SRCR" evidence="10">
    <location>
        <begin position="79"/>
        <end position="180"/>
    </location>
</feature>
<dbReference type="Pfam" id="PF00530">
    <property type="entry name" value="SRCR"/>
    <property type="match status" value="2"/>
</dbReference>
<evidence type="ECO:0000256" key="1">
    <source>
        <dbReference type="ARBA" id="ARBA00022729"/>
    </source>
</evidence>
<feature type="disulfide bond" evidence="9">
    <location>
        <begin position="256"/>
        <end position="266"/>
    </location>
</feature>
<dbReference type="Proteomes" id="UP000694556">
    <property type="component" value="Unassembled WGS sequence"/>
</dbReference>
<keyword evidence="1" id="KW-0732">Signal</keyword>
<dbReference type="PANTHER" id="PTHR48071:SF8">
    <property type="entry name" value="CD5 ANTIGEN-LIKE"/>
    <property type="match status" value="1"/>
</dbReference>
<comment type="subunit">
    <text evidence="7">Interacts with LGALS1 and laminin.</text>
</comment>
<keyword evidence="5" id="KW-0325">Glycoprotein</keyword>
<reference evidence="11" key="2">
    <citation type="submission" date="2025-09" db="UniProtKB">
        <authorList>
            <consortium name="Ensembl"/>
        </authorList>
    </citation>
    <scope>IDENTIFICATION</scope>
</reference>
<feature type="disulfide bond" evidence="9">
    <location>
        <begin position="149"/>
        <end position="159"/>
    </location>
</feature>
<evidence type="ECO:0000313" key="11">
    <source>
        <dbReference type="Ensembl" id="ENSCMMP00000020972.1"/>
    </source>
</evidence>
<reference evidence="11" key="1">
    <citation type="submission" date="2025-08" db="UniProtKB">
        <authorList>
            <consortium name="Ensembl"/>
        </authorList>
    </citation>
    <scope>IDENTIFICATION</scope>
</reference>
<comment type="function">
    <text evidence="6">Binds to extracellular matrix proteins. Binds to pathogen-associated molecular patterns (PAMPs) present on the cell walls of Gram-positive and Gram-negative bacteria and fungi, behaving as a pattern recognition receptor (PRR). Induces bacterial and fungal aggregation and subsequent inhibition of PAMP-induced cytokine release. Does not possess intrinsic bactericidal activity. May play a role in the innate defense and homeostasis of certain epithelial surfaces.</text>
</comment>
<evidence type="ECO:0000259" key="10">
    <source>
        <dbReference type="PROSITE" id="PS50287"/>
    </source>
</evidence>
<evidence type="ECO:0000256" key="2">
    <source>
        <dbReference type="ARBA" id="ARBA00022737"/>
    </source>
</evidence>
<evidence type="ECO:0000313" key="12">
    <source>
        <dbReference type="Proteomes" id="UP000694556"/>
    </source>
</evidence>
<evidence type="ECO:0000256" key="6">
    <source>
        <dbReference type="ARBA" id="ARBA00058074"/>
    </source>
</evidence>
<evidence type="ECO:0000256" key="9">
    <source>
        <dbReference type="PROSITE-ProRule" id="PRU00196"/>
    </source>
</evidence>
<dbReference type="Gene3D" id="3.10.250.10">
    <property type="entry name" value="SRCR-like domain"/>
    <property type="match status" value="2"/>
</dbReference>
<name>A0A8C3CI95_CAIMO</name>
<keyword evidence="3 9" id="KW-1015">Disulfide bond</keyword>
<dbReference type="PRINTS" id="PR00258">
    <property type="entry name" value="SPERACTRCPTR"/>
</dbReference>
<keyword evidence="12" id="KW-1185">Reference proteome</keyword>
<dbReference type="SMART" id="SM00202">
    <property type="entry name" value="SR"/>
    <property type="match status" value="2"/>
</dbReference>
<keyword evidence="4" id="KW-0675">Receptor</keyword>